<dbReference type="EMBL" id="CP042913">
    <property type="protein sequence ID" value="QEG36149.1"/>
    <property type="molecule type" value="Genomic_DNA"/>
</dbReference>
<sequence length="66" mass="7829">MRRRTRQLIDIAKELLLDTSFMKVEDCIAAWQERTKRSRARYYYYVKIALAELDDDARKRGDSSAA</sequence>
<evidence type="ECO:0000313" key="1">
    <source>
        <dbReference type="EMBL" id="QEG36149.1"/>
    </source>
</evidence>
<dbReference type="AlphaFoldDB" id="A0A5B9QE68"/>
<name>A0A5B9QE68_9BACT</name>
<organism evidence="1 2">
    <name type="scientific">Bythopirellula goksoeyrii</name>
    <dbReference type="NCBI Taxonomy" id="1400387"/>
    <lineage>
        <taxon>Bacteria</taxon>
        <taxon>Pseudomonadati</taxon>
        <taxon>Planctomycetota</taxon>
        <taxon>Planctomycetia</taxon>
        <taxon>Pirellulales</taxon>
        <taxon>Lacipirellulaceae</taxon>
        <taxon>Bythopirellula</taxon>
    </lineage>
</organism>
<dbReference type="KEGG" id="bgok:Pr1d_34580"/>
<gene>
    <name evidence="1" type="ORF">Pr1d_34580</name>
</gene>
<protein>
    <submittedName>
        <fullName evidence="1">Uncharacterized protein</fullName>
    </submittedName>
</protein>
<accession>A0A5B9QE68</accession>
<keyword evidence="2" id="KW-1185">Reference proteome</keyword>
<dbReference type="Proteomes" id="UP000323917">
    <property type="component" value="Chromosome"/>
</dbReference>
<dbReference type="RefSeq" id="WP_148074539.1">
    <property type="nucleotide sequence ID" value="NZ_CP042913.1"/>
</dbReference>
<proteinExistence type="predicted"/>
<reference evidence="1 2" key="1">
    <citation type="submission" date="2019-08" db="EMBL/GenBank/DDBJ databases">
        <title>Deep-cultivation of Planctomycetes and their phenomic and genomic characterization uncovers novel biology.</title>
        <authorList>
            <person name="Wiegand S."/>
            <person name="Jogler M."/>
            <person name="Boedeker C."/>
            <person name="Pinto D."/>
            <person name="Vollmers J."/>
            <person name="Rivas-Marin E."/>
            <person name="Kohn T."/>
            <person name="Peeters S.H."/>
            <person name="Heuer A."/>
            <person name="Rast P."/>
            <person name="Oberbeckmann S."/>
            <person name="Bunk B."/>
            <person name="Jeske O."/>
            <person name="Meyerdierks A."/>
            <person name="Storesund J.E."/>
            <person name="Kallscheuer N."/>
            <person name="Luecker S."/>
            <person name="Lage O.M."/>
            <person name="Pohl T."/>
            <person name="Merkel B.J."/>
            <person name="Hornburger P."/>
            <person name="Mueller R.-W."/>
            <person name="Bruemmer F."/>
            <person name="Labrenz M."/>
            <person name="Spormann A.M."/>
            <person name="Op den Camp H."/>
            <person name="Overmann J."/>
            <person name="Amann R."/>
            <person name="Jetten M.S.M."/>
            <person name="Mascher T."/>
            <person name="Medema M.H."/>
            <person name="Devos D.P."/>
            <person name="Kaster A.-K."/>
            <person name="Ovreas L."/>
            <person name="Rohde M."/>
            <person name="Galperin M.Y."/>
            <person name="Jogler C."/>
        </authorList>
    </citation>
    <scope>NUCLEOTIDE SEQUENCE [LARGE SCALE GENOMIC DNA]</scope>
    <source>
        <strain evidence="1 2">Pr1d</strain>
    </source>
</reference>
<evidence type="ECO:0000313" key="2">
    <source>
        <dbReference type="Proteomes" id="UP000323917"/>
    </source>
</evidence>